<dbReference type="Gene3D" id="3.30.420.40">
    <property type="match status" value="2"/>
</dbReference>
<accession>A0ABM0GIG0</accession>
<dbReference type="InterPro" id="IPR043129">
    <property type="entry name" value="ATPase_NBD"/>
</dbReference>
<dbReference type="Proteomes" id="UP000694865">
    <property type="component" value="Unplaced"/>
</dbReference>
<name>A0ABM0GIG0_SACKO</name>
<organism evidence="3 4">
    <name type="scientific">Saccoglossus kowalevskii</name>
    <name type="common">Acorn worm</name>
    <dbReference type="NCBI Taxonomy" id="10224"/>
    <lineage>
        <taxon>Eukaryota</taxon>
        <taxon>Metazoa</taxon>
        <taxon>Hemichordata</taxon>
        <taxon>Enteropneusta</taxon>
        <taxon>Harrimaniidae</taxon>
        <taxon>Saccoglossus</taxon>
    </lineage>
</organism>
<feature type="region of interest" description="Disordered" evidence="2">
    <location>
        <begin position="414"/>
        <end position="461"/>
    </location>
</feature>
<dbReference type="Pfam" id="PF00022">
    <property type="entry name" value="Actin"/>
    <property type="match status" value="1"/>
</dbReference>
<comment type="similarity">
    <text evidence="1">Belongs to the actin family.</text>
</comment>
<evidence type="ECO:0000313" key="4">
    <source>
        <dbReference type="RefSeq" id="XP_002730533.1"/>
    </source>
</evidence>
<dbReference type="SMART" id="SM00268">
    <property type="entry name" value="ACTIN"/>
    <property type="match status" value="1"/>
</dbReference>
<evidence type="ECO:0000313" key="3">
    <source>
        <dbReference type="Proteomes" id="UP000694865"/>
    </source>
</evidence>
<dbReference type="CDD" id="cd10206">
    <property type="entry name" value="ASKHA_NBD_Arp8-like"/>
    <property type="match status" value="1"/>
</dbReference>
<evidence type="ECO:0000256" key="1">
    <source>
        <dbReference type="RuleBase" id="RU000487"/>
    </source>
</evidence>
<dbReference type="PANTHER" id="PTHR11937">
    <property type="entry name" value="ACTIN"/>
    <property type="match status" value="1"/>
</dbReference>
<keyword evidence="3" id="KW-1185">Reference proteome</keyword>
<dbReference type="SUPFAM" id="SSF53067">
    <property type="entry name" value="Actin-like ATPase domain"/>
    <property type="match status" value="2"/>
</dbReference>
<proteinExistence type="inferred from homology"/>
<sequence length="594" mass="66779">MAPIGPTPKKDKPRTQFHSPIPDPAVEPIQTTAIVIIHPGSANLRLGRASDSVPVCIPHIIAKRHKTTGQPVHEDYTVLRYETNHAECEQQMDQGLRKIEREVWSLGLSTGQRRITTSPEQVSVYNSTVIPQQLDDNSGLKWTDTQHLPEYVVGEEALYISPQDCYNFHRPFRCGGLNLHQGIGGSLTSVIQDLQIIWSSAIENQLEIPVKDLKHYRAVLLIPDIYNRPHVKELMSLLLNRLGFGAAIVIQESVCATFGSGVQSACVVDIGDQKTSISCVEDGLSHRNTRLRLSFGGSDITRCFAWLLSRVYFPYKECDLASRMDSLLMQELKESFCHLEPDIYGPQLHEFHIRQPHRPTVLYQIKLGDEGIQAPMSIFNPQVFGLAGKNLFHTQQRNIGDSEDPHDETYLLQTQSRESVKSKSANAEDKNKDGGANPDEVKVKTENAAEEKESEEPELLQPLSMSSRMATSEFADRVPGLDEAILHSISCCSSDETKKKMYGTILVIGGGLQFQGAQEMLHRKILKGIPEKFRSQVESVDVICKAKELDSKMTCWKGGAVLCCLDTSQELWIRQREWQHYGLKVLRERSPFVW</sequence>
<dbReference type="RefSeq" id="XP_002730533.1">
    <property type="nucleotide sequence ID" value="XM_002730487.2"/>
</dbReference>
<dbReference type="Gene3D" id="3.90.640.10">
    <property type="entry name" value="Actin, Chain A, domain 4"/>
    <property type="match status" value="1"/>
</dbReference>
<dbReference type="GeneID" id="100368212"/>
<reference evidence="4" key="1">
    <citation type="submission" date="2025-08" db="UniProtKB">
        <authorList>
            <consortium name="RefSeq"/>
        </authorList>
    </citation>
    <scope>IDENTIFICATION</scope>
    <source>
        <tissue evidence="4">Testes</tissue>
    </source>
</reference>
<dbReference type="InterPro" id="IPR004000">
    <property type="entry name" value="Actin"/>
</dbReference>
<protein>
    <submittedName>
        <fullName evidence="4">Actin-related protein 8-like</fullName>
    </submittedName>
</protein>
<feature type="compositionally biased region" description="Basic and acidic residues" evidence="2">
    <location>
        <begin position="418"/>
        <end position="451"/>
    </location>
</feature>
<feature type="region of interest" description="Disordered" evidence="2">
    <location>
        <begin position="1"/>
        <end position="25"/>
    </location>
</feature>
<evidence type="ECO:0000256" key="2">
    <source>
        <dbReference type="SAM" id="MobiDB-lite"/>
    </source>
</evidence>
<gene>
    <name evidence="4" type="primary">LOC100368212</name>
</gene>